<dbReference type="InterPro" id="IPR048495">
    <property type="entry name" value="LinB-like_C"/>
</dbReference>
<evidence type="ECO:0000259" key="1">
    <source>
        <dbReference type="Pfam" id="PF18765"/>
    </source>
</evidence>
<evidence type="ECO:0000313" key="3">
    <source>
        <dbReference type="EMBL" id="SKB63821.1"/>
    </source>
</evidence>
<dbReference type="Pfam" id="PF21418">
    <property type="entry name" value="LinB-like_C"/>
    <property type="match status" value="1"/>
</dbReference>
<accession>A0A1T5CWV2</accession>
<evidence type="ECO:0000259" key="2">
    <source>
        <dbReference type="Pfam" id="PF21418"/>
    </source>
</evidence>
<keyword evidence="4" id="KW-1185">Reference proteome</keyword>
<dbReference type="OrthoDB" id="65410at2"/>
<dbReference type="Proteomes" id="UP000191112">
    <property type="component" value="Unassembled WGS sequence"/>
</dbReference>
<dbReference type="Gene3D" id="1.20.120.330">
    <property type="entry name" value="Nucleotidyltransferases domain 2"/>
    <property type="match status" value="1"/>
</dbReference>
<name>A0A1T5CWV2_9FLAO</name>
<feature type="domain" description="Lincosamide nucleotidyltransferase-like C-terminal" evidence="2">
    <location>
        <begin position="138"/>
        <end position="248"/>
    </location>
</feature>
<sequence length="256" mass="29887">MTQLQMIDKTKLLAQQDENISAVFMYGSFTKNEGDKYSDIEFYIFLKNKENFSAEKWVNQIHPVALYFTNEYGSEVAIFENMVRGEFHFLTTEEIEIIKSWEGMVAFSDFDQMNLVDKDGLLAETLNQIKIKSPERTTNQNALWLSESLLNVLLTTSNLIKRGEFAHAHQSLSNVQKYLLWLIRITTDKTQHWESPTKSLEKDIDSTWYSAYETVTSDLQPENIRSSFDNSLKLTEKLFEQLNIEPKLKEILSRIR</sequence>
<evidence type="ECO:0000313" key="4">
    <source>
        <dbReference type="Proteomes" id="UP000191112"/>
    </source>
</evidence>
<gene>
    <name evidence="3" type="ORF">SAMN05660477_00418</name>
</gene>
<dbReference type="InterPro" id="IPR041633">
    <property type="entry name" value="Polbeta"/>
</dbReference>
<dbReference type="InterPro" id="IPR043519">
    <property type="entry name" value="NT_sf"/>
</dbReference>
<dbReference type="Pfam" id="PF18765">
    <property type="entry name" value="Polbeta"/>
    <property type="match status" value="1"/>
</dbReference>
<dbReference type="SUPFAM" id="SSF81301">
    <property type="entry name" value="Nucleotidyltransferase"/>
    <property type="match status" value="1"/>
</dbReference>
<dbReference type="Gene3D" id="3.30.460.10">
    <property type="entry name" value="Beta Polymerase, domain 2"/>
    <property type="match status" value="1"/>
</dbReference>
<keyword evidence="3" id="KW-0808">Transferase</keyword>
<dbReference type="RefSeq" id="WP_079665706.1">
    <property type="nucleotide sequence ID" value="NZ_FUYZ01000001.1"/>
</dbReference>
<dbReference type="GO" id="GO:0016740">
    <property type="term" value="F:transferase activity"/>
    <property type="evidence" value="ECO:0007669"/>
    <property type="project" value="UniProtKB-KW"/>
</dbReference>
<dbReference type="EMBL" id="FUYZ01000001">
    <property type="protein sequence ID" value="SKB63821.1"/>
    <property type="molecule type" value="Genomic_DNA"/>
</dbReference>
<proteinExistence type="predicted"/>
<reference evidence="3 4" key="1">
    <citation type="submission" date="2017-02" db="EMBL/GenBank/DDBJ databases">
        <authorList>
            <person name="Peterson S.W."/>
        </authorList>
    </citation>
    <scope>NUCLEOTIDE SEQUENCE [LARGE SCALE GENOMIC DNA]</scope>
    <source>
        <strain evidence="3 4">DSM 22323</strain>
    </source>
</reference>
<dbReference type="AlphaFoldDB" id="A0A1T5CWV2"/>
<organism evidence="3 4">
    <name type="scientific">Soonwooa buanensis</name>
    <dbReference type="NCBI Taxonomy" id="619805"/>
    <lineage>
        <taxon>Bacteria</taxon>
        <taxon>Pseudomonadati</taxon>
        <taxon>Bacteroidota</taxon>
        <taxon>Flavobacteriia</taxon>
        <taxon>Flavobacteriales</taxon>
        <taxon>Weeksellaceae</taxon>
        <taxon>Chryseobacterium group</taxon>
        <taxon>Soonwooa</taxon>
    </lineage>
</organism>
<protein>
    <submittedName>
        <fullName evidence="3">Lincosamide nucleotidyltransferase</fullName>
    </submittedName>
</protein>
<feature type="domain" description="Polymerase beta nucleotidyltransferase" evidence="1">
    <location>
        <begin position="10"/>
        <end position="54"/>
    </location>
</feature>